<dbReference type="Proteomes" id="UP000604273">
    <property type="component" value="Unassembled WGS sequence"/>
</dbReference>
<comment type="caution">
    <text evidence="2">The sequence shown here is derived from an EMBL/GenBank/DDBJ whole genome shotgun (WGS) entry which is preliminary data.</text>
</comment>
<dbReference type="AlphaFoldDB" id="A0A8H4SND2"/>
<reference evidence="2" key="2">
    <citation type="submission" date="2020-05" db="EMBL/GenBank/DDBJ databases">
        <authorList>
            <person name="Kim H.-S."/>
            <person name="Proctor R.H."/>
            <person name="Brown D.W."/>
        </authorList>
    </citation>
    <scope>NUCLEOTIDE SEQUENCE</scope>
    <source>
        <strain evidence="2">NRRL 45417</strain>
    </source>
</reference>
<evidence type="ECO:0000313" key="3">
    <source>
        <dbReference type="Proteomes" id="UP000604273"/>
    </source>
</evidence>
<name>A0A8H4SND2_9HYPO</name>
<reference evidence="2" key="1">
    <citation type="journal article" date="2020" name="BMC Genomics">
        <title>Correction to: Identification and distribution of gene clusters required for synthesis of sphingolipid metabolism inhibitors in diverse species of the filamentous fungus Fusarium.</title>
        <authorList>
            <person name="Kim H.S."/>
            <person name="Lohmar J.M."/>
            <person name="Busman M."/>
            <person name="Brown D.W."/>
            <person name="Naumann T.A."/>
            <person name="Divon H.H."/>
            <person name="Lysoe E."/>
            <person name="Uhlig S."/>
            <person name="Proctor R.H."/>
        </authorList>
    </citation>
    <scope>NUCLEOTIDE SEQUENCE</scope>
    <source>
        <strain evidence="2">NRRL 45417</strain>
    </source>
</reference>
<evidence type="ECO:0000313" key="2">
    <source>
        <dbReference type="EMBL" id="KAF4943074.1"/>
    </source>
</evidence>
<organism evidence="2 3">
    <name type="scientific">Fusarium gaditjirri</name>
    <dbReference type="NCBI Taxonomy" id="282569"/>
    <lineage>
        <taxon>Eukaryota</taxon>
        <taxon>Fungi</taxon>
        <taxon>Dikarya</taxon>
        <taxon>Ascomycota</taxon>
        <taxon>Pezizomycotina</taxon>
        <taxon>Sordariomycetes</taxon>
        <taxon>Hypocreomycetidae</taxon>
        <taxon>Hypocreales</taxon>
        <taxon>Nectriaceae</taxon>
        <taxon>Fusarium</taxon>
        <taxon>Fusarium nisikadoi species complex</taxon>
    </lineage>
</organism>
<keyword evidence="3" id="KW-1185">Reference proteome</keyword>
<dbReference type="EMBL" id="JABFAI010000788">
    <property type="protein sequence ID" value="KAF4943074.1"/>
    <property type="molecule type" value="Genomic_DNA"/>
</dbReference>
<protein>
    <submittedName>
        <fullName evidence="2">Uncharacterized protein</fullName>
    </submittedName>
</protein>
<accession>A0A8H4SND2</accession>
<gene>
    <name evidence="2" type="ORF">FGADI_13596</name>
</gene>
<proteinExistence type="predicted"/>
<feature type="compositionally biased region" description="Polar residues" evidence="1">
    <location>
        <begin position="1"/>
        <end position="20"/>
    </location>
</feature>
<evidence type="ECO:0000256" key="1">
    <source>
        <dbReference type="SAM" id="MobiDB-lite"/>
    </source>
</evidence>
<feature type="region of interest" description="Disordered" evidence="1">
    <location>
        <begin position="1"/>
        <end position="68"/>
    </location>
</feature>
<dbReference type="OrthoDB" id="10541306at2759"/>
<sequence length="68" mass="7459">MSGTHVSHLTSSPKPENRNLNAALGVPTRRPSGPRAMTPKSPEDEARRRKRDTFGSVASHNTDDTETF</sequence>